<keyword evidence="4" id="KW-0812">Transmembrane</keyword>
<evidence type="ECO:0000313" key="8">
    <source>
        <dbReference type="Proteomes" id="UP001206925"/>
    </source>
</evidence>
<keyword evidence="4" id="KW-1133">Transmembrane helix</keyword>
<feature type="region of interest" description="Disordered" evidence="3">
    <location>
        <begin position="870"/>
        <end position="909"/>
    </location>
</feature>
<keyword evidence="5" id="KW-0732">Signal</keyword>
<feature type="compositionally biased region" description="Polar residues" evidence="3">
    <location>
        <begin position="180"/>
        <end position="199"/>
    </location>
</feature>
<evidence type="ECO:0000256" key="3">
    <source>
        <dbReference type="SAM" id="MobiDB-lite"/>
    </source>
</evidence>
<evidence type="ECO:0000256" key="2">
    <source>
        <dbReference type="RuleBase" id="RU361260"/>
    </source>
</evidence>
<feature type="signal peptide" evidence="5">
    <location>
        <begin position="1"/>
        <end position="24"/>
    </location>
</feature>
<reference evidence="7" key="1">
    <citation type="submission" date="2022-06" db="EMBL/GenBank/DDBJ databases">
        <title>Uncovering the hologenomic basis of an extraordinary plant invasion.</title>
        <authorList>
            <person name="Bieker V.C."/>
            <person name="Martin M.D."/>
            <person name="Gilbert T."/>
            <person name="Hodgins K."/>
            <person name="Battlay P."/>
            <person name="Petersen B."/>
            <person name="Wilson J."/>
        </authorList>
    </citation>
    <scope>NUCLEOTIDE SEQUENCE</scope>
    <source>
        <strain evidence="7">AA19_3_7</strain>
        <tissue evidence="7">Leaf</tissue>
    </source>
</reference>
<feature type="chain" id="PRO_5042253070" description="Formin-like protein" evidence="5">
    <location>
        <begin position="25"/>
        <end position="930"/>
    </location>
</feature>
<evidence type="ECO:0000256" key="1">
    <source>
        <dbReference type="ARBA" id="ARBA00025793"/>
    </source>
</evidence>
<feature type="compositionally biased region" description="Pro residues" evidence="3">
    <location>
        <begin position="159"/>
        <end position="171"/>
    </location>
</feature>
<feature type="region of interest" description="Disordered" evidence="3">
    <location>
        <begin position="132"/>
        <end position="200"/>
    </location>
</feature>
<comment type="similarity">
    <text evidence="1">Belongs to the formin-like family. Class-I subfamily.</text>
</comment>
<feature type="region of interest" description="Disordered" evidence="3">
    <location>
        <begin position="292"/>
        <end position="458"/>
    </location>
</feature>
<evidence type="ECO:0000259" key="6">
    <source>
        <dbReference type="PROSITE" id="PS51444"/>
    </source>
</evidence>
<dbReference type="AlphaFoldDB" id="A0AAD5CET9"/>
<feature type="domain" description="FH2" evidence="6">
    <location>
        <begin position="452"/>
        <end position="885"/>
    </location>
</feature>
<dbReference type="Pfam" id="PF02181">
    <property type="entry name" value="FH2"/>
    <property type="match status" value="1"/>
</dbReference>
<dbReference type="PRINTS" id="PR01217">
    <property type="entry name" value="PRICHEXTENSN"/>
</dbReference>
<feature type="compositionally biased region" description="Pro residues" evidence="3">
    <location>
        <begin position="345"/>
        <end position="434"/>
    </location>
</feature>
<keyword evidence="8" id="KW-1185">Reference proteome</keyword>
<dbReference type="SMART" id="SM00498">
    <property type="entry name" value="FH2"/>
    <property type="match status" value="1"/>
</dbReference>
<evidence type="ECO:0000256" key="4">
    <source>
        <dbReference type="SAM" id="Phobius"/>
    </source>
</evidence>
<accession>A0AAD5CET9</accession>
<feature type="compositionally biased region" description="Low complexity" evidence="3">
    <location>
        <begin position="435"/>
        <end position="448"/>
    </location>
</feature>
<dbReference type="PANTHER" id="PTHR23213">
    <property type="entry name" value="FORMIN-RELATED"/>
    <property type="match status" value="1"/>
</dbReference>
<feature type="compositionally biased region" description="Basic and acidic residues" evidence="3">
    <location>
        <begin position="870"/>
        <end position="892"/>
    </location>
</feature>
<protein>
    <recommendedName>
        <fullName evidence="2">Formin-like protein</fullName>
    </recommendedName>
</protein>
<feature type="transmembrane region" description="Helical" evidence="4">
    <location>
        <begin position="206"/>
        <end position="229"/>
    </location>
</feature>
<sequence length="930" mass="101556">MGIQMVLFVAIIIILVLNPLTVVSRTNLDGEIDKDTGDLIWASCETELMSIVEGLQDLQSSSSNHESLLEHDRLLKLLAFQDLYVKKTILDCLSAKNVAIPESGETQQSKTWYMDYLEYLLLGSDRARRTRRLAESDAPALSPGPSPGPGLSPAAAPRIPRPPSPSPPFFPVIPDGGNAGRTTQAPMGSGANAQSSNGNDDTHKKIVIAVVVTATVTFLIAALFFFCYVRACGKRRGRNDETHLLSSSMSEHNGGSYKPSYSLNSPVHSYGNTGNESLYGNSNVQKLDSSIPLGIPLQTMPGRVDSSLQRPPGWGGSSLRPPPGRVESSKRLPVNVAAAAATPSAAPPPPAPKPPTATGPPPPKGGPPPPPPPREGPQPPPPPRAGPPPPPPPRAGPPPPPPPRGGPPPPPPPKSAGPRPPPPPSGGALPPRPPGSSLRPPRPSEGSSQSSGDDTDASKAKLKPFFWDKVMANPDQSMVWHQIKSGSFQFSEEMIETLFGYNATDKNKDHSRKNSASQDPTFQYVQIIDPKKAQNLSIQLKALNVTTEEIRYALKEGHELPAELLQTLIKTAPTADEELKLRMYNGDLSHLGTAERFLKMLIEIPFAFKRLESLLFMCTFHEEESMVKESFTTLEAACVELRKSRLFLKLLEAVLKTGNRMNDGTFRGSAQAFKLDTLLKLSDVKGIDGKTTLLHFVVQEIIRSEGIKAARTIRESKSFKTEDLLKETSSSHEETEERYRLLGLQVVSGLSSELENVKKAAIVDADGLTSSVSSMGRALVKAREFINTDLNKVEEDGDEFQRVLVSFVKDAEKEITWMLEEEKRIKSLIKNTTDYFHGNSGKDEGLRLFVIVRDFLIILDKICKEVKSDPVRTTKTQKNDELQPGEQRKDDQILGGGSSEPRQSPFFEQRQRLFPAIVGRRMDSSSSDED</sequence>
<comment type="caution">
    <text evidence="7">The sequence shown here is derived from an EMBL/GenBank/DDBJ whole genome shotgun (WGS) entry which is preliminary data.</text>
</comment>
<dbReference type="GO" id="GO:0051015">
    <property type="term" value="F:actin filament binding"/>
    <property type="evidence" value="ECO:0007669"/>
    <property type="project" value="InterPro"/>
</dbReference>
<evidence type="ECO:0000256" key="5">
    <source>
        <dbReference type="SAM" id="SignalP"/>
    </source>
</evidence>
<keyword evidence="4" id="KW-0472">Membrane</keyword>
<dbReference type="PROSITE" id="PS51444">
    <property type="entry name" value="FH2"/>
    <property type="match status" value="1"/>
</dbReference>
<evidence type="ECO:0000313" key="7">
    <source>
        <dbReference type="EMBL" id="KAI7739191.1"/>
    </source>
</evidence>
<dbReference type="InterPro" id="IPR015425">
    <property type="entry name" value="FH2_Formin"/>
</dbReference>
<proteinExistence type="inferred from homology"/>
<gene>
    <name evidence="7" type="ORF">M8C21_017162</name>
</gene>
<dbReference type="GO" id="GO:0045010">
    <property type="term" value="P:actin nucleation"/>
    <property type="evidence" value="ECO:0007669"/>
    <property type="project" value="InterPro"/>
</dbReference>
<dbReference type="InterPro" id="IPR042201">
    <property type="entry name" value="FH2_Formin_sf"/>
</dbReference>
<dbReference type="Proteomes" id="UP001206925">
    <property type="component" value="Unassembled WGS sequence"/>
</dbReference>
<dbReference type="InterPro" id="IPR027643">
    <property type="entry name" value="Formin-like_plant"/>
</dbReference>
<name>A0AAD5CET9_AMBAR</name>
<dbReference type="PANTHER" id="PTHR23213:SF360">
    <property type="entry name" value="FORMIN-LIKE PROTEIN"/>
    <property type="match status" value="1"/>
</dbReference>
<organism evidence="7 8">
    <name type="scientific">Ambrosia artemisiifolia</name>
    <name type="common">Common ragweed</name>
    <dbReference type="NCBI Taxonomy" id="4212"/>
    <lineage>
        <taxon>Eukaryota</taxon>
        <taxon>Viridiplantae</taxon>
        <taxon>Streptophyta</taxon>
        <taxon>Embryophyta</taxon>
        <taxon>Tracheophyta</taxon>
        <taxon>Spermatophyta</taxon>
        <taxon>Magnoliopsida</taxon>
        <taxon>eudicotyledons</taxon>
        <taxon>Gunneridae</taxon>
        <taxon>Pentapetalae</taxon>
        <taxon>asterids</taxon>
        <taxon>campanulids</taxon>
        <taxon>Asterales</taxon>
        <taxon>Asteraceae</taxon>
        <taxon>Asteroideae</taxon>
        <taxon>Heliantheae alliance</taxon>
        <taxon>Heliantheae</taxon>
        <taxon>Ambrosia</taxon>
    </lineage>
</organism>
<dbReference type="Gene3D" id="1.20.58.2220">
    <property type="entry name" value="Formin, FH2 domain"/>
    <property type="match status" value="1"/>
</dbReference>
<dbReference type="SUPFAM" id="SSF101447">
    <property type="entry name" value="Formin homology 2 domain (FH2 domain)"/>
    <property type="match status" value="1"/>
</dbReference>
<dbReference type="EMBL" id="JAMZMK010008661">
    <property type="protein sequence ID" value="KAI7739191.1"/>
    <property type="molecule type" value="Genomic_DNA"/>
</dbReference>